<proteinExistence type="inferred from homology"/>
<keyword evidence="4 9" id="KW-0489">Methyltransferase</keyword>
<dbReference type="Gene3D" id="3.40.50.150">
    <property type="entry name" value="Vaccinia Virus protein VP39"/>
    <property type="match status" value="1"/>
</dbReference>
<accession>A0AAD5T5P6</accession>
<gene>
    <name evidence="11" type="primary">RRP8</name>
    <name evidence="11" type="ORF">HK100_008612</name>
</gene>
<keyword evidence="5 9" id="KW-0808">Transferase</keyword>
<dbReference type="AlphaFoldDB" id="A0AAD5T5P6"/>
<evidence type="ECO:0000256" key="8">
    <source>
        <dbReference type="ARBA" id="ARBA00076672"/>
    </source>
</evidence>
<dbReference type="InterPro" id="IPR029063">
    <property type="entry name" value="SAM-dependent_MTases_sf"/>
</dbReference>
<keyword evidence="3 9" id="KW-0698">rRNA processing</keyword>
<evidence type="ECO:0000256" key="7">
    <source>
        <dbReference type="ARBA" id="ARBA00023242"/>
    </source>
</evidence>
<dbReference type="FunFam" id="1.10.10.2150:FF:000001">
    <property type="entry name" value="Ribosomal RNA-processing protein 8"/>
    <property type="match status" value="1"/>
</dbReference>
<evidence type="ECO:0000313" key="11">
    <source>
        <dbReference type="EMBL" id="KAJ3129440.1"/>
    </source>
</evidence>
<evidence type="ECO:0000256" key="4">
    <source>
        <dbReference type="ARBA" id="ARBA00022603"/>
    </source>
</evidence>
<evidence type="ECO:0000256" key="1">
    <source>
        <dbReference type="ARBA" id="ARBA00004604"/>
    </source>
</evidence>
<dbReference type="InterPro" id="IPR007823">
    <property type="entry name" value="RRP8"/>
</dbReference>
<keyword evidence="7 9" id="KW-0539">Nucleus</keyword>
<reference evidence="11" key="1">
    <citation type="submission" date="2020-05" db="EMBL/GenBank/DDBJ databases">
        <title>Phylogenomic resolution of chytrid fungi.</title>
        <authorList>
            <person name="Stajich J.E."/>
            <person name="Amses K."/>
            <person name="Simmons R."/>
            <person name="Seto K."/>
            <person name="Myers J."/>
            <person name="Bonds A."/>
            <person name="Quandt C.A."/>
            <person name="Barry K."/>
            <person name="Liu P."/>
            <person name="Grigoriev I."/>
            <person name="Longcore J.E."/>
            <person name="James T.Y."/>
        </authorList>
    </citation>
    <scope>NUCLEOTIDE SEQUENCE</scope>
    <source>
        <strain evidence="11">JEL0513</strain>
    </source>
</reference>
<feature type="compositionally biased region" description="Polar residues" evidence="10">
    <location>
        <begin position="14"/>
        <end position="24"/>
    </location>
</feature>
<dbReference type="GO" id="GO:0005730">
    <property type="term" value="C:nucleolus"/>
    <property type="evidence" value="ECO:0007669"/>
    <property type="project" value="UniProtKB-SubCell"/>
</dbReference>
<feature type="region of interest" description="Disordered" evidence="10">
    <location>
        <begin position="90"/>
        <end position="128"/>
    </location>
</feature>
<dbReference type="PANTHER" id="PTHR12787">
    <property type="entry name" value="RIBOSOMAL RNA-PROCESSING PROTEIN 8"/>
    <property type="match status" value="1"/>
</dbReference>
<name>A0AAD5T5P6_9FUNG</name>
<feature type="region of interest" description="Disordered" evidence="10">
    <location>
        <begin position="1"/>
        <end position="42"/>
    </location>
</feature>
<dbReference type="Pfam" id="PF05148">
    <property type="entry name" value="Methyltransf_8"/>
    <property type="match status" value="1"/>
</dbReference>
<dbReference type="GO" id="GO:0016433">
    <property type="term" value="F:rRNA (adenine) methyltransferase activity"/>
    <property type="evidence" value="ECO:0007669"/>
    <property type="project" value="UniProtKB-ARBA"/>
</dbReference>
<dbReference type="Gene3D" id="1.10.10.2150">
    <property type="entry name" value="Ribosomal RNA-processing protein 8, N-terminal domain"/>
    <property type="match status" value="1"/>
</dbReference>
<dbReference type="EMBL" id="JADGJH010000422">
    <property type="protein sequence ID" value="KAJ3129440.1"/>
    <property type="molecule type" value="Genomic_DNA"/>
</dbReference>
<keyword evidence="12" id="KW-1185">Reference proteome</keyword>
<comment type="subcellular location">
    <subcellularLocation>
        <location evidence="1 9">Nucleus</location>
        <location evidence="1 9">Nucleolus</location>
    </subcellularLocation>
</comment>
<keyword evidence="6 9" id="KW-0949">S-adenosyl-L-methionine</keyword>
<comment type="similarity">
    <text evidence="2 9">Belongs to the methyltransferase superfamily. RRP8 family.</text>
</comment>
<evidence type="ECO:0000256" key="3">
    <source>
        <dbReference type="ARBA" id="ARBA00022552"/>
    </source>
</evidence>
<evidence type="ECO:0000256" key="9">
    <source>
        <dbReference type="RuleBase" id="RU365074"/>
    </source>
</evidence>
<organism evidence="11 12">
    <name type="scientific">Physocladia obscura</name>
    <dbReference type="NCBI Taxonomy" id="109957"/>
    <lineage>
        <taxon>Eukaryota</taxon>
        <taxon>Fungi</taxon>
        <taxon>Fungi incertae sedis</taxon>
        <taxon>Chytridiomycota</taxon>
        <taxon>Chytridiomycota incertae sedis</taxon>
        <taxon>Chytridiomycetes</taxon>
        <taxon>Chytridiales</taxon>
        <taxon>Chytriomycetaceae</taxon>
        <taxon>Physocladia</taxon>
    </lineage>
</organism>
<dbReference type="GO" id="GO:0042273">
    <property type="term" value="P:ribosomal large subunit biogenesis"/>
    <property type="evidence" value="ECO:0007669"/>
    <property type="project" value="TreeGrafter"/>
</dbReference>
<comment type="function">
    <text evidence="9">S-adenosyl-L-methionine-dependent methyltransferase that specifically methylates the N(1) position of adenine in helix 25.1 in 25S rRNA. Required both for ribosomal 40S and 60S subunits biogenesis. Required for efficient pre-rRNA cleavage at site A2.</text>
</comment>
<evidence type="ECO:0000313" key="12">
    <source>
        <dbReference type="Proteomes" id="UP001211907"/>
    </source>
</evidence>
<evidence type="ECO:0000256" key="2">
    <source>
        <dbReference type="ARBA" id="ARBA00006301"/>
    </source>
</evidence>
<dbReference type="Proteomes" id="UP001211907">
    <property type="component" value="Unassembled WGS sequence"/>
</dbReference>
<dbReference type="PANTHER" id="PTHR12787:SF0">
    <property type="entry name" value="RIBOSOMAL RNA-PROCESSING PROTEIN 8"/>
    <property type="match status" value="1"/>
</dbReference>
<feature type="compositionally biased region" description="Low complexity" evidence="10">
    <location>
        <begin position="90"/>
        <end position="100"/>
    </location>
</feature>
<dbReference type="SUPFAM" id="SSF53335">
    <property type="entry name" value="S-adenosyl-L-methionine-dependent methyltransferases"/>
    <property type="match status" value="1"/>
</dbReference>
<dbReference type="EC" id="2.1.1.-" evidence="9"/>
<comment type="caution">
    <text evidence="11">The sequence shown here is derived from an EMBL/GenBank/DDBJ whole genome shotgun (WGS) entry which is preliminary data.</text>
</comment>
<evidence type="ECO:0000256" key="6">
    <source>
        <dbReference type="ARBA" id="ARBA00022691"/>
    </source>
</evidence>
<evidence type="ECO:0000256" key="5">
    <source>
        <dbReference type="ARBA" id="ARBA00022679"/>
    </source>
</evidence>
<sequence>MQKAVDNTMKRTLNESNDSQTERQASSKKRKPSNKIADDESTITTGNVVNVDAPKTTTAPSTVTVAKTLKVTSNNRALLLQAIVKSKESSNTVSKAVSSSPTIPPPVQSRKSKLATTTTTSKISPKQQTVKLQGELMGGLTELQAKMKKALSGGRFRMINEKLYTTTSDVAVKLFKKEPETFEIYHAGFRAQVESWPSNPVNHFIDILSVYKPENHNDKKPIVIVDMGCGEAALAKSLMTLNTPAHQKFHVHSFDLASPNEYVVACDIRSVPLKNKVADVVVFSLSLMGTNFIDFLREAHRIMKDGGLLQIAEVISRFPNVNKFIAALVGLGFKLKKKDASNKMFILFDFVKQDKGVKIKGGSIDEEGIAVKGKPLLTPCLYRKR</sequence>
<protein>
    <recommendedName>
        <fullName evidence="8 9">Ribosomal RNA-processing protein 8</fullName>
        <ecNumber evidence="9">2.1.1.-</ecNumber>
    </recommendedName>
</protein>
<evidence type="ECO:0000256" key="10">
    <source>
        <dbReference type="SAM" id="MobiDB-lite"/>
    </source>
</evidence>
<dbReference type="InterPro" id="IPR042036">
    <property type="entry name" value="RRP8_N"/>
</dbReference>